<dbReference type="EMBL" id="CM037160">
    <property type="protein sequence ID" value="KAH7839428.1"/>
    <property type="molecule type" value="Genomic_DNA"/>
</dbReference>
<accession>A0ACB7XFB9</accession>
<name>A0ACB7XFB9_9ERIC</name>
<sequence>MAVQTEEMASGHKLRASLQSSFDLSIMEFGLQTFDGYKHREMQFRYKNNALTAMLLDSSDQQSINCSNNGQNVGTIEQNIILASSTEEGTRKKQKMEHKTTGPRIDVSFEDILKCSKMSPNHAARKLKVSISRFKGVCRGFGICGWPPTKTSSSVGNYIKPGLQDVANMVTIKAKSPTYTLKFRLPSSSTLEDLKQEVAKRSMDKSTIVVLLEPEQPITNLNPTD</sequence>
<organism evidence="1 2">
    <name type="scientific">Vaccinium darrowii</name>
    <dbReference type="NCBI Taxonomy" id="229202"/>
    <lineage>
        <taxon>Eukaryota</taxon>
        <taxon>Viridiplantae</taxon>
        <taxon>Streptophyta</taxon>
        <taxon>Embryophyta</taxon>
        <taxon>Tracheophyta</taxon>
        <taxon>Spermatophyta</taxon>
        <taxon>Magnoliopsida</taxon>
        <taxon>eudicotyledons</taxon>
        <taxon>Gunneridae</taxon>
        <taxon>Pentapetalae</taxon>
        <taxon>asterids</taxon>
        <taxon>Ericales</taxon>
        <taxon>Ericaceae</taxon>
        <taxon>Vaccinioideae</taxon>
        <taxon>Vaccinieae</taxon>
        <taxon>Vaccinium</taxon>
    </lineage>
</organism>
<proteinExistence type="predicted"/>
<keyword evidence="2" id="KW-1185">Reference proteome</keyword>
<evidence type="ECO:0000313" key="1">
    <source>
        <dbReference type="EMBL" id="KAH7839428.1"/>
    </source>
</evidence>
<evidence type="ECO:0000313" key="2">
    <source>
        <dbReference type="Proteomes" id="UP000828048"/>
    </source>
</evidence>
<dbReference type="Proteomes" id="UP000828048">
    <property type="component" value="Chromosome 10"/>
</dbReference>
<protein>
    <submittedName>
        <fullName evidence="1">Uncharacterized protein</fullName>
    </submittedName>
</protein>
<reference evidence="1 2" key="1">
    <citation type="journal article" date="2021" name="Hortic Res">
        <title>High-quality reference genome and annotation aids understanding of berry development for evergreen blueberry (Vaccinium darrowii).</title>
        <authorList>
            <person name="Yu J."/>
            <person name="Hulse-Kemp A.M."/>
            <person name="Babiker E."/>
            <person name="Staton M."/>
        </authorList>
    </citation>
    <scope>NUCLEOTIDE SEQUENCE [LARGE SCALE GENOMIC DNA]</scope>
    <source>
        <strain evidence="2">cv. NJ 8807/NJ 8810</strain>
        <tissue evidence="1">Young leaf</tissue>
    </source>
</reference>
<comment type="caution">
    <text evidence="1">The sequence shown here is derived from an EMBL/GenBank/DDBJ whole genome shotgun (WGS) entry which is preliminary data.</text>
</comment>
<gene>
    <name evidence="1" type="ORF">Vadar_004009</name>
</gene>